<evidence type="ECO:0000256" key="5">
    <source>
        <dbReference type="SAM" id="SignalP"/>
    </source>
</evidence>
<evidence type="ECO:0000256" key="3">
    <source>
        <dbReference type="ARBA" id="ARBA00022729"/>
    </source>
</evidence>
<organism evidence="7 8">
    <name type="scientific">Oreochromis niloticus</name>
    <name type="common">Nile tilapia</name>
    <name type="synonym">Tilapia nilotica</name>
    <dbReference type="NCBI Taxonomy" id="8128"/>
    <lineage>
        <taxon>Eukaryota</taxon>
        <taxon>Metazoa</taxon>
        <taxon>Chordata</taxon>
        <taxon>Craniata</taxon>
        <taxon>Vertebrata</taxon>
        <taxon>Euteleostomi</taxon>
        <taxon>Actinopterygii</taxon>
        <taxon>Neopterygii</taxon>
        <taxon>Teleostei</taxon>
        <taxon>Neoteleostei</taxon>
        <taxon>Acanthomorphata</taxon>
        <taxon>Ovalentaria</taxon>
        <taxon>Cichlomorphae</taxon>
        <taxon>Cichliformes</taxon>
        <taxon>Cichlidae</taxon>
        <taxon>African cichlids</taxon>
        <taxon>Pseudocrenilabrinae</taxon>
        <taxon>Oreochromini</taxon>
        <taxon>Oreochromis</taxon>
    </lineage>
</organism>
<name>A0A669B902_ORENI</name>
<feature type="coiled-coil region" evidence="4">
    <location>
        <begin position="46"/>
        <end position="121"/>
    </location>
</feature>
<evidence type="ECO:0000313" key="7">
    <source>
        <dbReference type="Ensembl" id="ENSONIP00000031932.1"/>
    </source>
</evidence>
<reference evidence="7" key="2">
    <citation type="submission" date="2025-08" db="UniProtKB">
        <authorList>
            <consortium name="Ensembl"/>
        </authorList>
    </citation>
    <scope>IDENTIFICATION</scope>
</reference>
<dbReference type="PANTHER" id="PTHR22923">
    <property type="entry name" value="CEREBELLIN-RELATED"/>
    <property type="match status" value="1"/>
</dbReference>
<dbReference type="GO" id="GO:0005576">
    <property type="term" value="C:extracellular region"/>
    <property type="evidence" value="ECO:0007669"/>
    <property type="project" value="UniProtKB-SubCell"/>
</dbReference>
<dbReference type="InParanoid" id="A0A669B902"/>
<dbReference type="Pfam" id="PF00386">
    <property type="entry name" value="C1q"/>
    <property type="match status" value="1"/>
</dbReference>
<accession>A0A669B902</accession>
<dbReference type="Ensembl" id="ENSONIT00000067135.1">
    <property type="protein sequence ID" value="ENSONIP00000031932.1"/>
    <property type="gene ID" value="ENSONIG00000042668.1"/>
</dbReference>
<gene>
    <name evidence="7" type="primary">LOC100690790</name>
</gene>
<evidence type="ECO:0000256" key="4">
    <source>
        <dbReference type="SAM" id="Coils"/>
    </source>
</evidence>
<dbReference type="InterPro" id="IPR001073">
    <property type="entry name" value="C1q_dom"/>
</dbReference>
<keyword evidence="4" id="KW-0175">Coiled coil</keyword>
<dbReference type="GeneTree" id="ENSGT00950000183116"/>
<keyword evidence="8" id="KW-1185">Reference proteome</keyword>
<dbReference type="SUPFAM" id="SSF49842">
    <property type="entry name" value="TNF-like"/>
    <property type="match status" value="1"/>
</dbReference>
<dbReference type="AlphaFoldDB" id="A0A669B902"/>
<dbReference type="PROSITE" id="PS50871">
    <property type="entry name" value="C1Q"/>
    <property type="match status" value="1"/>
</dbReference>
<feature type="domain" description="C1q" evidence="6">
    <location>
        <begin position="122"/>
        <end position="261"/>
    </location>
</feature>
<dbReference type="OrthoDB" id="10070467at2759"/>
<dbReference type="Gene3D" id="2.60.120.40">
    <property type="match status" value="1"/>
</dbReference>
<evidence type="ECO:0000313" key="8">
    <source>
        <dbReference type="Proteomes" id="UP000005207"/>
    </source>
</evidence>
<keyword evidence="2" id="KW-0964">Secreted</keyword>
<keyword evidence="3 5" id="KW-0732">Signal</keyword>
<reference evidence="8" key="1">
    <citation type="submission" date="2012-01" db="EMBL/GenBank/DDBJ databases">
        <title>The Genome Sequence of Oreochromis niloticus (Nile Tilapia).</title>
        <authorList>
            <consortium name="Broad Institute Genome Assembly Team"/>
            <consortium name="Broad Institute Sequencing Platform"/>
            <person name="Di Palma F."/>
            <person name="Johnson J."/>
            <person name="Lander E.S."/>
            <person name="Lindblad-Toh K."/>
        </authorList>
    </citation>
    <scope>NUCLEOTIDE SEQUENCE [LARGE SCALE GENOMIC DNA]</scope>
</reference>
<proteinExistence type="predicted"/>
<feature type="chain" id="PRO_5025328463" evidence="5">
    <location>
        <begin position="19"/>
        <end position="261"/>
    </location>
</feature>
<evidence type="ECO:0000256" key="1">
    <source>
        <dbReference type="ARBA" id="ARBA00004613"/>
    </source>
</evidence>
<dbReference type="RefSeq" id="XP_005465480.1">
    <property type="nucleotide sequence ID" value="XM_005465423.2"/>
</dbReference>
<reference evidence="7" key="3">
    <citation type="submission" date="2025-09" db="UniProtKB">
        <authorList>
            <consortium name="Ensembl"/>
        </authorList>
    </citation>
    <scope>IDENTIFICATION</scope>
</reference>
<protein>
    <submittedName>
        <fullName evidence="7">Complement C1q-like protein 2</fullName>
    </submittedName>
</protein>
<comment type="subcellular location">
    <subcellularLocation>
        <location evidence="1">Secreted</location>
    </subcellularLocation>
</comment>
<dbReference type="GeneID" id="100690790"/>
<dbReference type="KEGG" id="onl:100690790"/>
<dbReference type="SMART" id="SM00110">
    <property type="entry name" value="C1Q"/>
    <property type="match status" value="1"/>
</dbReference>
<evidence type="ECO:0000259" key="6">
    <source>
        <dbReference type="PROSITE" id="PS50871"/>
    </source>
</evidence>
<dbReference type="OMA" id="NRLMIND"/>
<dbReference type="InterPro" id="IPR008983">
    <property type="entry name" value="Tumour_necrosis_fac-like_dom"/>
</dbReference>
<sequence length="261" mass="29660">MEIMVFFLLLLLVCSVSTNQREVDTEILHQQISYQQPCPQDIHAVLRELTASVAEQKVEIRTLKQENKEHVAKLKALEMQNVELQRQRSEIDKLKQQQQDNAAKLEEVDKQRTAIENLNQQLLVKQVAFSASLLAEGNGITGPFNTHTTLVFKHLVTNIGNAYNPHTGIFTAPVRGAYHFEWYVCGPEDPVNGVAVVLFKNGERIFSAWERQASHFGTASNGASLRLETGDQVFLCLWVNFKIYDNHFHHSTFSGHLLFTM</sequence>
<dbReference type="PRINTS" id="PR00007">
    <property type="entry name" value="COMPLEMNTC1Q"/>
</dbReference>
<evidence type="ECO:0000256" key="2">
    <source>
        <dbReference type="ARBA" id="ARBA00022525"/>
    </source>
</evidence>
<dbReference type="InterPro" id="IPR050822">
    <property type="entry name" value="Cerebellin_Synaptic_Org"/>
</dbReference>
<dbReference type="FunCoup" id="A0A669B902">
    <property type="interactions" value="5"/>
</dbReference>
<dbReference type="Proteomes" id="UP000005207">
    <property type="component" value="Linkage group LG3"/>
</dbReference>
<dbReference type="PANTHER" id="PTHR22923:SF102">
    <property type="entry name" value="CEREBELLIN 13-RELATED"/>
    <property type="match status" value="1"/>
</dbReference>
<feature type="signal peptide" evidence="5">
    <location>
        <begin position="1"/>
        <end position="18"/>
    </location>
</feature>